<dbReference type="STRING" id="1202724.AM493_14265"/>
<dbReference type="Proteomes" id="UP000037755">
    <property type="component" value="Unassembled WGS sequence"/>
</dbReference>
<feature type="domain" description="Putative auto-transporter adhesin head GIN" evidence="1">
    <location>
        <begin position="25"/>
        <end position="201"/>
    </location>
</feature>
<dbReference type="OrthoDB" id="1363586at2"/>
<dbReference type="AlphaFoldDB" id="A0A0M8MJY0"/>
<keyword evidence="3" id="KW-1185">Reference proteome</keyword>
<reference evidence="2 3" key="1">
    <citation type="submission" date="2015-08" db="EMBL/GenBank/DDBJ databases">
        <title>Whole genome sequence of Flavobacterium akiainvivens IK-1T, from decaying Wikstroemia oahuensis, an endemic Hawaiian shrub.</title>
        <authorList>
            <person name="Wan X."/>
            <person name="Hou S."/>
            <person name="Saito J."/>
            <person name="Donachie S."/>
        </authorList>
    </citation>
    <scope>NUCLEOTIDE SEQUENCE [LARGE SCALE GENOMIC DNA]</scope>
    <source>
        <strain evidence="2 3">IK-1</strain>
    </source>
</reference>
<organism evidence="2 3">
    <name type="scientific">Flavobacterium akiainvivens</name>
    <dbReference type="NCBI Taxonomy" id="1202724"/>
    <lineage>
        <taxon>Bacteria</taxon>
        <taxon>Pseudomonadati</taxon>
        <taxon>Bacteroidota</taxon>
        <taxon>Flavobacteriia</taxon>
        <taxon>Flavobacteriales</taxon>
        <taxon>Flavobacteriaceae</taxon>
        <taxon>Flavobacterium</taxon>
    </lineage>
</organism>
<comment type="caution">
    <text evidence="2">The sequence shown here is derived from an EMBL/GenBank/DDBJ whole genome shotgun (WGS) entry which is preliminary data.</text>
</comment>
<name>A0A0M8MJY0_9FLAO</name>
<evidence type="ECO:0000313" key="2">
    <source>
        <dbReference type="EMBL" id="KOS07068.1"/>
    </source>
</evidence>
<evidence type="ECO:0000313" key="3">
    <source>
        <dbReference type="Proteomes" id="UP000037755"/>
    </source>
</evidence>
<accession>A0A0M8MJY0</accession>
<protein>
    <recommendedName>
        <fullName evidence="1">Putative auto-transporter adhesin head GIN domain-containing protein</fullName>
    </recommendedName>
</protein>
<sequence length="218" mass="22179">MKSIYTLAAIATFGFVSAQKNELREFSTLAVTGKINLTFVKATTSSIEVTKGNAGNLKIASDGENTALSLAKGNEGVSATVYYTSAMQNLAVGGGAEAHSKDAFTGTEFALSVAAGSKVHFVTDVETLQTAAASGSEVVITGKAKKIEAAIASGANFDAKKVEATKVEITIAAGAKAAVNAKDEVSVNVASGGELTIYGNPKQVNEVKAANGVVKRAK</sequence>
<dbReference type="EMBL" id="LIYD01000005">
    <property type="protein sequence ID" value="KOS07068.1"/>
    <property type="molecule type" value="Genomic_DNA"/>
</dbReference>
<dbReference type="RefSeq" id="WP_054408705.1">
    <property type="nucleotide sequence ID" value="NZ_FOYA01000009.1"/>
</dbReference>
<dbReference type="Gene3D" id="2.160.20.120">
    <property type="match status" value="1"/>
</dbReference>
<evidence type="ECO:0000259" key="1">
    <source>
        <dbReference type="Pfam" id="PF10988"/>
    </source>
</evidence>
<dbReference type="Pfam" id="PF10988">
    <property type="entry name" value="DUF2807"/>
    <property type="match status" value="1"/>
</dbReference>
<dbReference type="PATRIC" id="fig|1202724.3.peg.2962"/>
<dbReference type="InterPro" id="IPR021255">
    <property type="entry name" value="DUF2807"/>
</dbReference>
<proteinExistence type="predicted"/>
<gene>
    <name evidence="2" type="ORF">AM493_14265</name>
</gene>